<sequence>MLTTYRFQSAHHHPRVTDEKIVPVFGIKDLGVGVWPLKFMDLHHDWSLVQNKPVGDPIREAVVDEFLLVAVTDCKWADVSKSNPSLEDIDFNYSVCKNDWASRDMIRHCIVYASSSTRRHAGCTFRKWHCSNCQDCQITNLLPCPSCNGVTRELVGPEGPTGLTEHPVSWSSWRGAAVFEDEKTKKMAREEWDMQLWGRGKK</sequence>
<evidence type="ECO:0000313" key="2">
    <source>
        <dbReference type="Proteomes" id="UP001302126"/>
    </source>
</evidence>
<protein>
    <submittedName>
        <fullName evidence="1">Uncharacterized protein</fullName>
    </submittedName>
</protein>
<dbReference type="AlphaFoldDB" id="A0AAN6WPB3"/>
<reference evidence="1" key="2">
    <citation type="submission" date="2023-05" db="EMBL/GenBank/DDBJ databases">
        <authorList>
            <consortium name="Lawrence Berkeley National Laboratory"/>
            <person name="Steindorff A."/>
            <person name="Hensen N."/>
            <person name="Bonometti L."/>
            <person name="Westerberg I."/>
            <person name="Brannstrom I.O."/>
            <person name="Guillou S."/>
            <person name="Cros-Aarteil S."/>
            <person name="Calhoun S."/>
            <person name="Haridas S."/>
            <person name="Kuo A."/>
            <person name="Mondo S."/>
            <person name="Pangilinan J."/>
            <person name="Riley R."/>
            <person name="Labutti K."/>
            <person name="Andreopoulos B."/>
            <person name="Lipzen A."/>
            <person name="Chen C."/>
            <person name="Yanf M."/>
            <person name="Daum C."/>
            <person name="Ng V."/>
            <person name="Clum A."/>
            <person name="Ohm R."/>
            <person name="Martin F."/>
            <person name="Silar P."/>
            <person name="Natvig D."/>
            <person name="Lalanne C."/>
            <person name="Gautier V."/>
            <person name="Ament-Velasquez S.L."/>
            <person name="Kruys A."/>
            <person name="Hutchinson M.I."/>
            <person name="Powell A.J."/>
            <person name="Barry K."/>
            <person name="Miller A.N."/>
            <person name="Grigoriev I.V."/>
            <person name="Debuchy R."/>
            <person name="Gladieux P."/>
            <person name="Thoren M.H."/>
            <person name="Johannesson H."/>
        </authorList>
    </citation>
    <scope>NUCLEOTIDE SEQUENCE</scope>
    <source>
        <strain evidence="1">PSN309</strain>
    </source>
</reference>
<dbReference type="EMBL" id="MU864518">
    <property type="protein sequence ID" value="KAK4183872.1"/>
    <property type="molecule type" value="Genomic_DNA"/>
</dbReference>
<evidence type="ECO:0000313" key="1">
    <source>
        <dbReference type="EMBL" id="KAK4183872.1"/>
    </source>
</evidence>
<proteinExistence type="predicted"/>
<accession>A0AAN6WPB3</accession>
<reference evidence="1" key="1">
    <citation type="journal article" date="2023" name="Mol. Phylogenet. Evol.">
        <title>Genome-scale phylogeny and comparative genomics of the fungal order Sordariales.</title>
        <authorList>
            <person name="Hensen N."/>
            <person name="Bonometti L."/>
            <person name="Westerberg I."/>
            <person name="Brannstrom I.O."/>
            <person name="Guillou S."/>
            <person name="Cros-Aarteil S."/>
            <person name="Calhoun S."/>
            <person name="Haridas S."/>
            <person name="Kuo A."/>
            <person name="Mondo S."/>
            <person name="Pangilinan J."/>
            <person name="Riley R."/>
            <person name="LaButti K."/>
            <person name="Andreopoulos B."/>
            <person name="Lipzen A."/>
            <person name="Chen C."/>
            <person name="Yan M."/>
            <person name="Daum C."/>
            <person name="Ng V."/>
            <person name="Clum A."/>
            <person name="Steindorff A."/>
            <person name="Ohm R.A."/>
            <person name="Martin F."/>
            <person name="Silar P."/>
            <person name="Natvig D.O."/>
            <person name="Lalanne C."/>
            <person name="Gautier V."/>
            <person name="Ament-Velasquez S.L."/>
            <person name="Kruys A."/>
            <person name="Hutchinson M.I."/>
            <person name="Powell A.J."/>
            <person name="Barry K."/>
            <person name="Miller A.N."/>
            <person name="Grigoriev I.V."/>
            <person name="Debuchy R."/>
            <person name="Gladieux P."/>
            <person name="Hiltunen Thoren M."/>
            <person name="Johannesson H."/>
        </authorList>
    </citation>
    <scope>NUCLEOTIDE SEQUENCE</scope>
    <source>
        <strain evidence="1">PSN309</strain>
    </source>
</reference>
<dbReference type="Proteomes" id="UP001302126">
    <property type="component" value="Unassembled WGS sequence"/>
</dbReference>
<name>A0AAN6WPB3_9PEZI</name>
<keyword evidence="2" id="KW-1185">Reference proteome</keyword>
<comment type="caution">
    <text evidence="1">The sequence shown here is derived from an EMBL/GenBank/DDBJ whole genome shotgun (WGS) entry which is preliminary data.</text>
</comment>
<gene>
    <name evidence="1" type="ORF">QBC35DRAFT_78644</name>
</gene>
<organism evidence="1 2">
    <name type="scientific">Podospora australis</name>
    <dbReference type="NCBI Taxonomy" id="1536484"/>
    <lineage>
        <taxon>Eukaryota</taxon>
        <taxon>Fungi</taxon>
        <taxon>Dikarya</taxon>
        <taxon>Ascomycota</taxon>
        <taxon>Pezizomycotina</taxon>
        <taxon>Sordariomycetes</taxon>
        <taxon>Sordariomycetidae</taxon>
        <taxon>Sordariales</taxon>
        <taxon>Podosporaceae</taxon>
        <taxon>Podospora</taxon>
    </lineage>
</organism>